<dbReference type="EMBL" id="CP058627">
    <property type="protein sequence ID" value="QLG88025.1"/>
    <property type="molecule type" value="Genomic_DNA"/>
</dbReference>
<keyword evidence="2" id="KW-1185">Reference proteome</keyword>
<organism evidence="1 2">
    <name type="scientific">Chitinibacter bivalviorum</name>
    <dbReference type="NCBI Taxonomy" id="2739434"/>
    <lineage>
        <taxon>Bacteria</taxon>
        <taxon>Pseudomonadati</taxon>
        <taxon>Pseudomonadota</taxon>
        <taxon>Betaproteobacteria</taxon>
        <taxon>Neisseriales</taxon>
        <taxon>Chitinibacteraceae</taxon>
        <taxon>Chitinibacter</taxon>
    </lineage>
</organism>
<dbReference type="RefSeq" id="WP_179358104.1">
    <property type="nucleotide sequence ID" value="NZ_CP058627.1"/>
</dbReference>
<name>A0A7H9BHD3_9NEIS</name>
<proteinExistence type="predicted"/>
<dbReference type="Proteomes" id="UP000509597">
    <property type="component" value="Chromosome"/>
</dbReference>
<accession>A0A7H9BHD3</accession>
<protein>
    <submittedName>
        <fullName evidence="1">Uncharacterized protein</fullName>
    </submittedName>
</protein>
<dbReference type="KEGG" id="chiz:HQ393_06990"/>
<evidence type="ECO:0000313" key="2">
    <source>
        <dbReference type="Proteomes" id="UP000509597"/>
    </source>
</evidence>
<evidence type="ECO:0000313" key="1">
    <source>
        <dbReference type="EMBL" id="QLG88025.1"/>
    </source>
</evidence>
<sequence length="163" mass="18188">MIKDSTEWERLVTLSKGILLNAIVANAVPLGDDLYQIGPSAYCIVDDPDVARDHLTVVSLLWACSASAARRAYYNDIEADDLVQRSPPDHVFPGIKDGSAYVDILRGLKGLGVNGLMEHASYRIVTDGKFVHKSIEFDKAIYYFRSPDIDDKNPPYAILWKMK</sequence>
<gene>
    <name evidence="1" type="ORF">HQ393_06990</name>
</gene>
<dbReference type="AlphaFoldDB" id="A0A7H9BHD3"/>
<reference evidence="1 2" key="1">
    <citation type="submission" date="2020-07" db="EMBL/GenBank/DDBJ databases">
        <title>Complete genome sequence of Chitinibacter sp. 2T18.</title>
        <authorList>
            <person name="Bae J.-W."/>
            <person name="Choi J.-W."/>
        </authorList>
    </citation>
    <scope>NUCLEOTIDE SEQUENCE [LARGE SCALE GENOMIC DNA]</scope>
    <source>
        <strain evidence="1 2">2T18</strain>
    </source>
</reference>